<dbReference type="Proteomes" id="UP000824202">
    <property type="component" value="Unassembled WGS sequence"/>
</dbReference>
<dbReference type="PANTHER" id="PTHR34070:SF1">
    <property type="entry name" value="DNA ALKYLATION REPAIR PROTEIN"/>
    <property type="match status" value="1"/>
</dbReference>
<dbReference type="Gene3D" id="1.25.10.90">
    <property type="match status" value="1"/>
</dbReference>
<dbReference type="PANTHER" id="PTHR34070">
    <property type="entry name" value="ARMADILLO-TYPE FOLD"/>
    <property type="match status" value="1"/>
</dbReference>
<dbReference type="SUPFAM" id="SSF48371">
    <property type="entry name" value="ARM repeat"/>
    <property type="match status" value="1"/>
</dbReference>
<protein>
    <submittedName>
        <fullName evidence="1">DNA alkylation repair protein</fullName>
    </submittedName>
</protein>
<evidence type="ECO:0000313" key="2">
    <source>
        <dbReference type="Proteomes" id="UP000824202"/>
    </source>
</evidence>
<reference evidence="1" key="2">
    <citation type="submission" date="2021-04" db="EMBL/GenBank/DDBJ databases">
        <authorList>
            <person name="Gilroy R."/>
        </authorList>
    </citation>
    <scope>NUCLEOTIDE SEQUENCE</scope>
    <source>
        <strain evidence="1">23274</strain>
    </source>
</reference>
<accession>A0A9D2AAU0</accession>
<dbReference type="InterPro" id="IPR014825">
    <property type="entry name" value="DNA_alkylation"/>
</dbReference>
<evidence type="ECO:0000313" key="1">
    <source>
        <dbReference type="EMBL" id="HIX02889.1"/>
    </source>
</evidence>
<dbReference type="InterPro" id="IPR016024">
    <property type="entry name" value="ARM-type_fold"/>
</dbReference>
<dbReference type="EMBL" id="DXFT01000042">
    <property type="protein sequence ID" value="HIX02889.1"/>
    <property type="molecule type" value="Genomic_DNA"/>
</dbReference>
<sequence length="248" mass="28925">MEAKEIVGVLAKLGNQEKAAHLSQFFKTGRGEYGEGDLFLGVTVPEQRTVAKQYEQADWETLEALVASPWHEVRLTGLLIVVRRFGRSAKDEEEQKRCVSFYLEHTKQINNWDLVDLTCYKLLGVWLEDKDRELLYRLADSEVLWEQRIAMVTCMHFVRKGDFKDCLAIADKLLEHPHDLIQKAVGWLLREVGKKDKKVLVDFLAERHKRMPRTMLRYAIERFPEAERKVYLGERGRINRGKGLEIAR</sequence>
<reference evidence="1" key="1">
    <citation type="journal article" date="2021" name="PeerJ">
        <title>Extensive microbial diversity within the chicken gut microbiome revealed by metagenomics and culture.</title>
        <authorList>
            <person name="Gilroy R."/>
            <person name="Ravi A."/>
            <person name="Getino M."/>
            <person name="Pursley I."/>
            <person name="Horton D.L."/>
            <person name="Alikhan N.F."/>
            <person name="Baker D."/>
            <person name="Gharbi K."/>
            <person name="Hall N."/>
            <person name="Watson M."/>
            <person name="Adriaenssens E.M."/>
            <person name="Foster-Nyarko E."/>
            <person name="Jarju S."/>
            <person name="Secka A."/>
            <person name="Antonio M."/>
            <person name="Oren A."/>
            <person name="Chaudhuri R.R."/>
            <person name="La Ragione R."/>
            <person name="Hildebrand F."/>
            <person name="Pallen M.J."/>
        </authorList>
    </citation>
    <scope>NUCLEOTIDE SEQUENCE</scope>
    <source>
        <strain evidence="1">23274</strain>
    </source>
</reference>
<dbReference type="Pfam" id="PF08713">
    <property type="entry name" value="DNA_alkylation"/>
    <property type="match status" value="1"/>
</dbReference>
<gene>
    <name evidence="1" type="ORF">H9863_02075</name>
</gene>
<dbReference type="AlphaFoldDB" id="A0A9D2AAU0"/>
<organism evidence="1 2">
    <name type="scientific">Candidatus Odoribacter faecigallinarum</name>
    <dbReference type="NCBI Taxonomy" id="2838706"/>
    <lineage>
        <taxon>Bacteria</taxon>
        <taxon>Pseudomonadati</taxon>
        <taxon>Bacteroidota</taxon>
        <taxon>Bacteroidia</taxon>
        <taxon>Bacteroidales</taxon>
        <taxon>Odoribacteraceae</taxon>
        <taxon>Odoribacter</taxon>
    </lineage>
</organism>
<comment type="caution">
    <text evidence="1">The sequence shown here is derived from an EMBL/GenBank/DDBJ whole genome shotgun (WGS) entry which is preliminary data.</text>
</comment>
<proteinExistence type="predicted"/>
<dbReference type="CDD" id="cd06561">
    <property type="entry name" value="AlkD_like"/>
    <property type="match status" value="1"/>
</dbReference>
<name>A0A9D2AAU0_9BACT</name>